<keyword evidence="3" id="KW-1185">Reference proteome</keyword>
<dbReference type="GO" id="GO:0045333">
    <property type="term" value="P:cellular respiration"/>
    <property type="evidence" value="ECO:0007669"/>
    <property type="project" value="TreeGrafter"/>
</dbReference>
<accession>A0AAZ3RAH6</accession>
<dbReference type="PANTHER" id="PTHR47106">
    <property type="entry name" value="COILED-COIL-HELIX-COILED-COIL-HELIX DOMAIN-CONTAINING PROTEIN 5"/>
    <property type="match status" value="1"/>
</dbReference>
<evidence type="ECO:0000259" key="1">
    <source>
        <dbReference type="Pfam" id="PF16860"/>
    </source>
</evidence>
<dbReference type="PANTHER" id="PTHR47106:SF1">
    <property type="entry name" value="COILED-COIL-HELIX-COILED-COIL-HELIX DOMAIN-CONTAINING PROTEIN 5"/>
    <property type="match status" value="1"/>
</dbReference>
<reference evidence="3" key="1">
    <citation type="journal article" date="2018" name="PLoS ONE">
        <title>Chinook salmon (Oncorhynchus tshawytscha) genome and transcriptome.</title>
        <authorList>
            <person name="Christensen K.A."/>
            <person name="Leong J.S."/>
            <person name="Sakhrani D."/>
            <person name="Biagi C.A."/>
            <person name="Minkley D.R."/>
            <person name="Withler R.E."/>
            <person name="Rondeau E.B."/>
            <person name="Koop B.F."/>
            <person name="Devlin R.H."/>
        </authorList>
    </citation>
    <scope>NUCLEOTIDE SEQUENCE [LARGE SCALE GENOMIC DNA]</scope>
</reference>
<dbReference type="InterPro" id="IPR031731">
    <property type="entry name" value="CX9C"/>
</dbReference>
<gene>
    <name evidence="2" type="primary">LOC112258458</name>
</gene>
<proteinExistence type="predicted"/>
<dbReference type="Pfam" id="PF16860">
    <property type="entry name" value="CX9C"/>
    <property type="match status" value="1"/>
</dbReference>
<dbReference type="PROSITE" id="PS51808">
    <property type="entry name" value="CHCH"/>
    <property type="match status" value="1"/>
</dbReference>
<dbReference type="GO" id="GO:0005758">
    <property type="term" value="C:mitochondrial intermembrane space"/>
    <property type="evidence" value="ECO:0007669"/>
    <property type="project" value="TreeGrafter"/>
</dbReference>
<dbReference type="Ensembl" id="ENSOTST00005121622.1">
    <property type="protein sequence ID" value="ENSOTSP00005138577.1"/>
    <property type="gene ID" value="ENSOTSG00005048008.1"/>
</dbReference>
<name>A0AAZ3RAH6_ONCTS</name>
<reference evidence="2" key="2">
    <citation type="submission" date="2025-08" db="UniProtKB">
        <authorList>
            <consortium name="Ensembl"/>
        </authorList>
    </citation>
    <scope>IDENTIFICATION</scope>
</reference>
<feature type="domain" description="IMS import disulfide relay-system CHCH-CHCH-like Cx9C" evidence="1">
    <location>
        <begin position="28"/>
        <end position="71"/>
    </location>
</feature>
<sequence>MTGLHCNCLCISQKLFCMSVSSSRQVAMDITAKCCHKEMESYGQCVTSHPSTWQQHCQDLKMKVAQCTSSQYAVVSDNISCACSLKSMTCLANFQLLVLRVIALHDKEWNDSSNRLVVPRLYLTGLDGHM</sequence>
<reference evidence="2" key="3">
    <citation type="submission" date="2025-09" db="UniProtKB">
        <authorList>
            <consortium name="Ensembl"/>
        </authorList>
    </citation>
    <scope>IDENTIFICATION</scope>
</reference>
<evidence type="ECO:0000313" key="2">
    <source>
        <dbReference type="Ensembl" id="ENSOTSP00005138577.1"/>
    </source>
</evidence>
<dbReference type="AlphaFoldDB" id="A0AAZ3RAH6"/>
<dbReference type="InterPro" id="IPR052848">
    <property type="entry name" value="CHCH_domain-containing_protein"/>
</dbReference>
<evidence type="ECO:0000313" key="3">
    <source>
        <dbReference type="Proteomes" id="UP000694402"/>
    </source>
</evidence>
<protein>
    <recommendedName>
        <fullName evidence="1">IMS import disulfide relay-system CHCH-CHCH-like Cx9C domain-containing protein</fullName>
    </recommendedName>
</protein>
<dbReference type="Proteomes" id="UP000694402">
    <property type="component" value="Unassembled WGS sequence"/>
</dbReference>
<organism evidence="2 3">
    <name type="scientific">Oncorhynchus tshawytscha</name>
    <name type="common">Chinook salmon</name>
    <name type="synonym">Salmo tshawytscha</name>
    <dbReference type="NCBI Taxonomy" id="74940"/>
    <lineage>
        <taxon>Eukaryota</taxon>
        <taxon>Metazoa</taxon>
        <taxon>Chordata</taxon>
        <taxon>Craniata</taxon>
        <taxon>Vertebrata</taxon>
        <taxon>Euteleostomi</taxon>
        <taxon>Actinopterygii</taxon>
        <taxon>Neopterygii</taxon>
        <taxon>Teleostei</taxon>
        <taxon>Protacanthopterygii</taxon>
        <taxon>Salmoniformes</taxon>
        <taxon>Salmonidae</taxon>
        <taxon>Salmoninae</taxon>
        <taxon>Oncorhynchus</taxon>
    </lineage>
</organism>
<dbReference type="Gene3D" id="1.10.287.2900">
    <property type="match status" value="1"/>
</dbReference>